<dbReference type="STRING" id="41427.A0A182JMC8"/>
<evidence type="ECO:0000256" key="1">
    <source>
        <dbReference type="ARBA" id="ARBA00007989"/>
    </source>
</evidence>
<dbReference type="PRINTS" id="PR00310">
    <property type="entry name" value="ANTIPRLFBTG1"/>
</dbReference>
<dbReference type="SMART" id="SM00099">
    <property type="entry name" value="btg1"/>
    <property type="match status" value="1"/>
</dbReference>
<feature type="region of interest" description="Disordered" evidence="2">
    <location>
        <begin position="177"/>
        <end position="251"/>
    </location>
</feature>
<name>A0A182JMC8_ANOAO</name>
<feature type="compositionally biased region" description="Low complexity" evidence="2">
    <location>
        <begin position="189"/>
        <end position="212"/>
    </location>
</feature>
<proteinExistence type="inferred from homology"/>
<dbReference type="PANTHER" id="PTHR22978:SF22">
    <property type="entry name" value="BTG FAMILY PROTEIN"/>
    <property type="match status" value="1"/>
</dbReference>
<feature type="domain" description="Anti-proliferative protein" evidence="3">
    <location>
        <begin position="90"/>
        <end position="109"/>
    </location>
</feature>
<evidence type="ECO:0000259" key="3">
    <source>
        <dbReference type="PROSITE" id="PS01203"/>
    </source>
</evidence>
<dbReference type="PANTHER" id="PTHR22978">
    <property type="entry name" value="B-CELL TRANSLOCATION GENE"/>
    <property type="match status" value="1"/>
</dbReference>
<dbReference type="SUPFAM" id="SSF160696">
    <property type="entry name" value="BTG domain-like"/>
    <property type="match status" value="1"/>
</dbReference>
<evidence type="ECO:0000256" key="2">
    <source>
        <dbReference type="SAM" id="MobiDB-lite"/>
    </source>
</evidence>
<comment type="similarity">
    <text evidence="1">Belongs to the BTG family.</text>
</comment>
<accession>A0A182JMC8</accession>
<dbReference type="AlphaFoldDB" id="A0A182JMC8"/>
<dbReference type="InterPro" id="IPR002087">
    <property type="entry name" value="Anti_prolifrtn"/>
</dbReference>
<dbReference type="PROSITE" id="PS01203">
    <property type="entry name" value="BTG_2"/>
    <property type="match status" value="1"/>
</dbReference>
<dbReference type="InterPro" id="IPR033332">
    <property type="entry name" value="BTG"/>
</dbReference>
<dbReference type="Pfam" id="PF07742">
    <property type="entry name" value="BTG"/>
    <property type="match status" value="1"/>
</dbReference>
<sequence length="308" mass="34794">MRIEVNSAADFLMNLLRVRKANQLSESQLQHFKGSLEQILTRHFQRHWYPDVPNKGSAYRCLRINGKMDPIIEKAGHAVGLNTVILRKLLPLELTIWIDPDEVSYRIGENGTICVLYDTAQSRASPSSDLDSTGSSACDEFIMDRVGRLDLSVSSVDSGNGGSATILMAADYMEQQHNSSVGQHGGKGHQQQQQQQHHNNKYNHNQSSNNNHHSNHHHYAKQRHSNSMSSSSSGQTSPPLSPPYGSAPGYLNHQQQTLARYHNQQQQQQHQHQQQHGNNFYASAAVHQPQQYFPWDNQFVNNKVRTQC</sequence>
<protein>
    <submittedName>
        <fullName evidence="4">Anti_prolifrtn domain-containing protein</fullName>
    </submittedName>
</protein>
<dbReference type="EnsemblMetazoa" id="AATE020768-RA">
    <property type="protein sequence ID" value="AATE020768-PA.1"/>
    <property type="gene ID" value="AATE020768"/>
</dbReference>
<feature type="compositionally biased region" description="Basic residues" evidence="2">
    <location>
        <begin position="213"/>
        <end position="224"/>
    </location>
</feature>
<evidence type="ECO:0000313" key="4">
    <source>
        <dbReference type="EnsemblMetazoa" id="AATE020768-PA.1"/>
    </source>
</evidence>
<organism evidence="4">
    <name type="scientific">Anopheles atroparvus</name>
    <name type="common">European mosquito</name>
    <dbReference type="NCBI Taxonomy" id="41427"/>
    <lineage>
        <taxon>Eukaryota</taxon>
        <taxon>Metazoa</taxon>
        <taxon>Ecdysozoa</taxon>
        <taxon>Arthropoda</taxon>
        <taxon>Hexapoda</taxon>
        <taxon>Insecta</taxon>
        <taxon>Pterygota</taxon>
        <taxon>Neoptera</taxon>
        <taxon>Endopterygota</taxon>
        <taxon>Diptera</taxon>
        <taxon>Nematocera</taxon>
        <taxon>Culicoidea</taxon>
        <taxon>Culicidae</taxon>
        <taxon>Anophelinae</taxon>
        <taxon>Anopheles</taxon>
    </lineage>
</organism>
<feature type="compositionally biased region" description="Low complexity" evidence="2">
    <location>
        <begin position="225"/>
        <end position="238"/>
    </location>
</feature>
<dbReference type="InterPro" id="IPR036054">
    <property type="entry name" value="BTG-like_sf"/>
</dbReference>
<dbReference type="GO" id="GO:0008285">
    <property type="term" value="P:negative regulation of cell population proliferation"/>
    <property type="evidence" value="ECO:0007669"/>
    <property type="project" value="TreeGrafter"/>
</dbReference>
<reference evidence="4" key="1">
    <citation type="submission" date="2022-08" db="UniProtKB">
        <authorList>
            <consortium name="EnsemblMetazoa"/>
        </authorList>
    </citation>
    <scope>IDENTIFICATION</scope>
    <source>
        <strain evidence="4">EBRO</strain>
    </source>
</reference>
<dbReference type="VEuPathDB" id="VectorBase:AATE020768"/>
<dbReference type="GO" id="GO:0005634">
    <property type="term" value="C:nucleus"/>
    <property type="evidence" value="ECO:0007669"/>
    <property type="project" value="TreeGrafter"/>
</dbReference>
<dbReference type="Gene3D" id="3.90.640.90">
    <property type="entry name" value="Anti-proliferative protein, N-terminal domain"/>
    <property type="match status" value="1"/>
</dbReference>
<dbReference type="GO" id="GO:0005737">
    <property type="term" value="C:cytoplasm"/>
    <property type="evidence" value="ECO:0007669"/>
    <property type="project" value="TreeGrafter"/>
</dbReference>